<dbReference type="OrthoDB" id="7667013at2"/>
<evidence type="ECO:0000256" key="1">
    <source>
        <dbReference type="SAM" id="Phobius"/>
    </source>
</evidence>
<gene>
    <name evidence="2" type="ORF">CLN94_05390</name>
</gene>
<accession>A0A2A4CS86</accession>
<keyword evidence="3" id="KW-1185">Reference proteome</keyword>
<evidence type="ECO:0008006" key="4">
    <source>
        <dbReference type="Google" id="ProtNLM"/>
    </source>
</evidence>
<dbReference type="AlphaFoldDB" id="A0A2A4CS86"/>
<sequence length="71" mass="7894">MSRLALLLYPFAAGAVAINLFMLGLMWQFIGLPAIPPMTALYWSIPLGVPATFLFARWVKGLIDEAEGRKR</sequence>
<keyword evidence="1" id="KW-0472">Membrane</keyword>
<evidence type="ECO:0000313" key="2">
    <source>
        <dbReference type="EMBL" id="PCD77347.1"/>
    </source>
</evidence>
<reference evidence="2 3" key="1">
    <citation type="submission" date="2017-09" db="EMBL/GenBank/DDBJ databases">
        <title>A multilocus sequence analysis scheme for characterization of bacteria in the genus Thioclava.</title>
        <authorList>
            <person name="Liu Y."/>
            <person name="Shao Z."/>
        </authorList>
    </citation>
    <scope>NUCLEOTIDE SEQUENCE [LARGE SCALE GENOMIC DNA]</scope>
    <source>
        <strain evidence="2 3">CAU 1312</strain>
    </source>
</reference>
<keyword evidence="1" id="KW-1133">Transmembrane helix</keyword>
<organism evidence="2 3">
    <name type="scientific">Pseudothioclava arenosa</name>
    <dbReference type="NCBI Taxonomy" id="1795308"/>
    <lineage>
        <taxon>Bacteria</taxon>
        <taxon>Pseudomonadati</taxon>
        <taxon>Pseudomonadota</taxon>
        <taxon>Alphaproteobacteria</taxon>
        <taxon>Rhodobacterales</taxon>
        <taxon>Paracoccaceae</taxon>
        <taxon>Pseudothioclava</taxon>
    </lineage>
</organism>
<protein>
    <recommendedName>
        <fullName evidence="4">NnrT protein</fullName>
    </recommendedName>
</protein>
<keyword evidence="1" id="KW-0812">Transmembrane</keyword>
<feature type="transmembrane region" description="Helical" evidence="1">
    <location>
        <begin position="41"/>
        <end position="59"/>
    </location>
</feature>
<comment type="caution">
    <text evidence="2">The sequence shown here is derived from an EMBL/GenBank/DDBJ whole genome shotgun (WGS) entry which is preliminary data.</text>
</comment>
<proteinExistence type="predicted"/>
<dbReference type="EMBL" id="NTJD01000003">
    <property type="protein sequence ID" value="PCD77347.1"/>
    <property type="molecule type" value="Genomic_DNA"/>
</dbReference>
<evidence type="ECO:0000313" key="3">
    <source>
        <dbReference type="Proteomes" id="UP000243507"/>
    </source>
</evidence>
<dbReference type="Proteomes" id="UP000243507">
    <property type="component" value="Unassembled WGS sequence"/>
</dbReference>
<name>A0A2A4CS86_9RHOB</name>